<organism evidence="1 2">
    <name type="scientific">Jiangella asiatica</name>
    <dbReference type="NCBI Taxonomy" id="2530372"/>
    <lineage>
        <taxon>Bacteria</taxon>
        <taxon>Bacillati</taxon>
        <taxon>Actinomycetota</taxon>
        <taxon>Actinomycetes</taxon>
        <taxon>Jiangellales</taxon>
        <taxon>Jiangellaceae</taxon>
        <taxon>Jiangella</taxon>
    </lineage>
</organism>
<keyword evidence="2" id="KW-1185">Reference proteome</keyword>
<dbReference type="Proteomes" id="UP000294739">
    <property type="component" value="Unassembled WGS sequence"/>
</dbReference>
<dbReference type="OrthoDB" id="9782620at2"/>
<dbReference type="RefSeq" id="WP_131895752.1">
    <property type="nucleotide sequence ID" value="NZ_SMKZ01000019.1"/>
</dbReference>
<dbReference type="InterPro" id="IPR003738">
    <property type="entry name" value="SRAP"/>
</dbReference>
<comment type="caution">
    <text evidence="1">The sequence shown here is derived from an EMBL/GenBank/DDBJ whole genome shotgun (WGS) entry which is preliminary data.</text>
</comment>
<evidence type="ECO:0008006" key="3">
    <source>
        <dbReference type="Google" id="ProtNLM"/>
    </source>
</evidence>
<evidence type="ECO:0000313" key="2">
    <source>
        <dbReference type="Proteomes" id="UP000294739"/>
    </source>
</evidence>
<dbReference type="EMBL" id="SMKZ01000019">
    <property type="protein sequence ID" value="TDE09273.1"/>
    <property type="molecule type" value="Genomic_DNA"/>
</dbReference>
<protein>
    <recommendedName>
        <fullName evidence="3">SOS response-associated peptidase</fullName>
    </recommendedName>
</protein>
<accession>A0A4R5DFU8</accession>
<dbReference type="InParanoid" id="A0A4R5DFU8"/>
<dbReference type="SUPFAM" id="SSF143081">
    <property type="entry name" value="BB1717-like"/>
    <property type="match status" value="1"/>
</dbReference>
<proteinExistence type="predicted"/>
<reference evidence="1 2" key="1">
    <citation type="submission" date="2019-03" db="EMBL/GenBank/DDBJ databases">
        <title>Draft genome sequences of novel Actinobacteria.</title>
        <authorList>
            <person name="Sahin N."/>
            <person name="Ay H."/>
            <person name="Saygin H."/>
        </authorList>
    </citation>
    <scope>NUCLEOTIDE SEQUENCE [LARGE SCALE GENOMIC DNA]</scope>
    <source>
        <strain evidence="1 2">5K138</strain>
    </source>
</reference>
<dbReference type="InterPro" id="IPR036590">
    <property type="entry name" value="SRAP-like"/>
</dbReference>
<dbReference type="Pfam" id="PF02586">
    <property type="entry name" value="SRAP"/>
    <property type="match status" value="1"/>
</dbReference>
<dbReference type="GO" id="GO:0003697">
    <property type="term" value="F:single-stranded DNA binding"/>
    <property type="evidence" value="ECO:0007669"/>
    <property type="project" value="InterPro"/>
</dbReference>
<dbReference type="AlphaFoldDB" id="A0A4R5DFU8"/>
<gene>
    <name evidence="1" type="ORF">E1269_14755</name>
</gene>
<dbReference type="Gene3D" id="3.90.1680.10">
    <property type="entry name" value="SOS response associated peptidase-like"/>
    <property type="match status" value="1"/>
</dbReference>
<dbReference type="GO" id="GO:0106300">
    <property type="term" value="P:protein-DNA covalent cross-linking repair"/>
    <property type="evidence" value="ECO:0007669"/>
    <property type="project" value="InterPro"/>
</dbReference>
<evidence type="ECO:0000313" key="1">
    <source>
        <dbReference type="EMBL" id="TDE09273.1"/>
    </source>
</evidence>
<name>A0A4R5DFU8_9ACTN</name>
<sequence>MCGRYVVDVSIDDLVDEFDAVAGDVLDLRPSFNVAPTDRIPIVLERTDQPAHRRRQIHAARWGLIPSWS</sequence>